<gene>
    <name evidence="3" type="ORF">STAS_06559</name>
</gene>
<dbReference type="GO" id="GO:0003700">
    <property type="term" value="F:DNA-binding transcription factor activity"/>
    <property type="evidence" value="ECO:0007669"/>
    <property type="project" value="InterPro"/>
</dbReference>
<dbReference type="AlphaFoldDB" id="A0A5A7PDM3"/>
<feature type="coiled-coil region" evidence="1">
    <location>
        <begin position="21"/>
        <end position="48"/>
    </location>
</feature>
<feature type="domain" description="K-box" evidence="2">
    <location>
        <begin position="21"/>
        <end position="107"/>
    </location>
</feature>
<evidence type="ECO:0000259" key="2">
    <source>
        <dbReference type="PROSITE" id="PS51297"/>
    </source>
</evidence>
<name>A0A5A7PDM3_STRAF</name>
<reference evidence="4" key="1">
    <citation type="journal article" date="2019" name="Curr. Biol.">
        <title>Genome Sequence of Striga asiatica Provides Insight into the Evolution of Plant Parasitism.</title>
        <authorList>
            <person name="Yoshida S."/>
            <person name="Kim S."/>
            <person name="Wafula E.K."/>
            <person name="Tanskanen J."/>
            <person name="Kim Y.M."/>
            <person name="Honaas L."/>
            <person name="Yang Z."/>
            <person name="Spallek T."/>
            <person name="Conn C.E."/>
            <person name="Ichihashi Y."/>
            <person name="Cheong K."/>
            <person name="Cui S."/>
            <person name="Der J.P."/>
            <person name="Gundlach H."/>
            <person name="Jiao Y."/>
            <person name="Hori C."/>
            <person name="Ishida J.K."/>
            <person name="Kasahara H."/>
            <person name="Kiba T."/>
            <person name="Kim M.S."/>
            <person name="Koo N."/>
            <person name="Laohavisit A."/>
            <person name="Lee Y.H."/>
            <person name="Lumba S."/>
            <person name="McCourt P."/>
            <person name="Mortimer J.C."/>
            <person name="Mutuku J.M."/>
            <person name="Nomura T."/>
            <person name="Sasaki-Sekimoto Y."/>
            <person name="Seto Y."/>
            <person name="Wang Y."/>
            <person name="Wakatake T."/>
            <person name="Sakakibara H."/>
            <person name="Demura T."/>
            <person name="Yamaguchi S."/>
            <person name="Yoneyama K."/>
            <person name="Manabe R.I."/>
            <person name="Nelson D.C."/>
            <person name="Schulman A.H."/>
            <person name="Timko M.P."/>
            <person name="dePamphilis C.W."/>
            <person name="Choi D."/>
            <person name="Shirasu K."/>
        </authorList>
    </citation>
    <scope>NUCLEOTIDE SEQUENCE [LARGE SCALE GENOMIC DNA]</scope>
    <source>
        <strain evidence="4">cv. UVA1</strain>
    </source>
</reference>
<dbReference type="OrthoDB" id="1898716at2759"/>
<dbReference type="InterPro" id="IPR002487">
    <property type="entry name" value="TF_Kbox"/>
</dbReference>
<dbReference type="Proteomes" id="UP000325081">
    <property type="component" value="Unassembled WGS sequence"/>
</dbReference>
<keyword evidence="4" id="KW-1185">Reference proteome</keyword>
<sequence length="156" mass="18674">LVDMLDQYHKLSGKRLWDAKHEHLDNEINRVKKENDSMQIELRHLKGEDISTLNYKELMVLEEALENGMTALKAKQMEFVRMMRKHNEMIEAENQNLQFKLRQLHLEPMDENVMEAHPGVYDPHHHHHGLADYEAHQQMPFAFRVQPMQPNLQERF</sequence>
<feature type="non-terminal residue" evidence="3">
    <location>
        <position position="1"/>
    </location>
</feature>
<evidence type="ECO:0000313" key="4">
    <source>
        <dbReference type="Proteomes" id="UP000325081"/>
    </source>
</evidence>
<dbReference type="GO" id="GO:0005634">
    <property type="term" value="C:nucleus"/>
    <property type="evidence" value="ECO:0007669"/>
    <property type="project" value="InterPro"/>
</dbReference>
<proteinExistence type="predicted"/>
<evidence type="ECO:0000256" key="1">
    <source>
        <dbReference type="SAM" id="Coils"/>
    </source>
</evidence>
<comment type="caution">
    <text evidence="3">The sequence shown here is derived from an EMBL/GenBank/DDBJ whole genome shotgun (WGS) entry which is preliminary data.</text>
</comment>
<keyword evidence="1" id="KW-0175">Coiled coil</keyword>
<organism evidence="3 4">
    <name type="scientific">Striga asiatica</name>
    <name type="common">Asiatic witchweed</name>
    <name type="synonym">Buchnera asiatica</name>
    <dbReference type="NCBI Taxonomy" id="4170"/>
    <lineage>
        <taxon>Eukaryota</taxon>
        <taxon>Viridiplantae</taxon>
        <taxon>Streptophyta</taxon>
        <taxon>Embryophyta</taxon>
        <taxon>Tracheophyta</taxon>
        <taxon>Spermatophyta</taxon>
        <taxon>Magnoliopsida</taxon>
        <taxon>eudicotyledons</taxon>
        <taxon>Gunneridae</taxon>
        <taxon>Pentapetalae</taxon>
        <taxon>asterids</taxon>
        <taxon>lamiids</taxon>
        <taxon>Lamiales</taxon>
        <taxon>Orobanchaceae</taxon>
        <taxon>Buchnereae</taxon>
        <taxon>Striga</taxon>
    </lineage>
</organism>
<protein>
    <submittedName>
        <fullName evidence="3">MADS box transcription factor</fullName>
    </submittedName>
</protein>
<dbReference type="Pfam" id="PF01486">
    <property type="entry name" value="K-box"/>
    <property type="match status" value="1"/>
</dbReference>
<evidence type="ECO:0000313" key="3">
    <source>
        <dbReference type="EMBL" id="GER30606.1"/>
    </source>
</evidence>
<accession>A0A5A7PDM3</accession>
<dbReference type="EMBL" id="BKCP01004372">
    <property type="protein sequence ID" value="GER30606.1"/>
    <property type="molecule type" value="Genomic_DNA"/>
</dbReference>
<dbReference type="PROSITE" id="PS51297">
    <property type="entry name" value="K_BOX"/>
    <property type="match status" value="1"/>
</dbReference>